<evidence type="ECO:0000313" key="4">
    <source>
        <dbReference type="Proteomes" id="UP000807306"/>
    </source>
</evidence>
<accession>A0A9P6EEM3</accession>
<dbReference type="GO" id="GO:0005737">
    <property type="term" value="C:cytoplasm"/>
    <property type="evidence" value="ECO:0007669"/>
    <property type="project" value="TreeGrafter"/>
</dbReference>
<dbReference type="OrthoDB" id="25778at2759"/>
<feature type="compositionally biased region" description="Low complexity" evidence="1">
    <location>
        <begin position="1180"/>
        <end position="1197"/>
    </location>
</feature>
<dbReference type="Pfam" id="PF21034">
    <property type="entry name" value="BCAS3_WD40"/>
    <property type="match status" value="1"/>
</dbReference>
<sequence length="1525" mass="163042">MPKGSHKDNARNRRQRQLSPQPPASLQSESDILFSPPTHLPTPLPEEERQASSMRSPTPGVELDADADNNATFSRLIDFDQDTTTDSFPKPLVSFSNDNTTTKSTLLDNDTGQDHEDDEAEDMESTYRSPPFREADLPPERSPSPLPVRPRISHHDVEAEVPHPGSTGVGVNELDDTTSDGISGHSRQPNFNLTRSPTLLSPVSPVYTSTLSSPYPQSRHGHSRTPSSPSYNSSHSTGSPTSGTAFESLTRTIRGYVPSSMPSGLPSQPLVSKGVGFGLFSNTDPNPKPNLRAVGQPQEFERDYERYGEHDGGYGYGGGGEYVPAPFRQQQEAQYVQQRREPIHHHQRQTSAPQGAYTPITHHPQPVHPPMNVHALSSEQPITISTGIPSSGTSRRSGLAQALRGERNGPATLRSPGNSLDPNQSKDDILFAKWDTLLDRRLLMLGYAYGFQIWDCTSLGSVDEVLNLNYDTSASEGRGQGWRSDGGALLNVVHVAVLPSPSRHAVAQNGEDPYESFRPMVGVLLQSSDLDEREQEPQSTFILYSVRNRQHQLVKRLVFNGLPSNFSSNEHFTILSTITPSTLYILSSTTFDTLHIISSSSLESFAQPAFVPSSSPGSVLQPSALSITISNALSSASGKSVSLVGTSLDGLGVGNGVAGNVAGIGSGGGEGLVAPPPRPTFALSGRLLAYASPSPTVLGSSRLGISAASTGGSRRLSNSSTASGSGHSAVGSNGSASASSSPFGSLGGLGLGKITQADVGHAALKVGESVFSGVKFLGGMAFEAAKNKVSGGSPGSGGSLTVAGAAGSGRANGTRFVSRSAPDAHTSVEEEASRRLRERERRHSNTSSPIPSASVPAAIGSHSTTVAPFTKPNVENGHYVTVVDLFSLLSIRPSSGKKSGSRAPKLFIVDEFLASRSQPVAMLQFSPDGMGISVGLRDGHNVKVFKVRPTPGVLLASLSAKPSNPQGTSGHSELNEVVVDSISMKRGSVSQVYDLKRGRTYGILEGVDWAEDGRWMGVGTRNRTVHIFAVNPYGGKTDLRSHLEGRVKNVDLVDAHSTVLAPITRLRASRGTSNGDVPKTPLAFTFVSTGELSASPNLLPPVTSPPPTHSPSFSPSSRGKRGTNYQHVLMFDPEDGSLSLYRITLDKRTPRESGISGVAASVQALGVTSMSLPGRGGSGRLSSSPSSKPVSISGKPGDQPMELDVKETRVVATYNLRRDQDWKNLSKPLQVLLQRRRSGGDWLSEAEISSCSTSHRVVPRALYLSHQFSFHTLGEDYHALIRSYQFHIVGSKIDVRKAVEISAYTSTTANDNGMFIEGFSTPRDVHRAPSSFDEPIASAISGSFDSTNIPPILPMYPNGIPGSNPKSLRQSIPIRAMAGIGDGVSEGIGRIRREMHRVRSPQLNARSDSAMSASVPLEFDEEDEDFLSTNVVDQLPTSREASRNVANLASVSKVSITANTSTQRLMDADVIGTVDEEMFDGWDRDDHQAIDEAEQFDNFATADYLTEERTSLPVPEKKGKKRRGH</sequence>
<evidence type="ECO:0000256" key="1">
    <source>
        <dbReference type="SAM" id="MobiDB-lite"/>
    </source>
</evidence>
<keyword evidence="4" id="KW-1185">Reference proteome</keyword>
<dbReference type="InterPro" id="IPR045142">
    <property type="entry name" value="BCAS3-like"/>
</dbReference>
<dbReference type="Proteomes" id="UP000807306">
    <property type="component" value="Unassembled WGS sequence"/>
</dbReference>
<feature type="compositionally biased region" description="Low complexity" evidence="1">
    <location>
        <begin position="224"/>
        <end position="242"/>
    </location>
</feature>
<comment type="caution">
    <text evidence="3">The sequence shown here is derived from an EMBL/GenBank/DDBJ whole genome shotgun (WGS) entry which is preliminary data.</text>
</comment>
<feature type="compositionally biased region" description="Basic and acidic residues" evidence="1">
    <location>
        <begin position="826"/>
        <end position="843"/>
    </location>
</feature>
<reference evidence="3" key="1">
    <citation type="submission" date="2020-11" db="EMBL/GenBank/DDBJ databases">
        <authorList>
            <consortium name="DOE Joint Genome Institute"/>
            <person name="Ahrendt S."/>
            <person name="Riley R."/>
            <person name="Andreopoulos W."/>
            <person name="Labutti K."/>
            <person name="Pangilinan J."/>
            <person name="Ruiz-Duenas F.J."/>
            <person name="Barrasa J.M."/>
            <person name="Sanchez-Garcia M."/>
            <person name="Camarero S."/>
            <person name="Miyauchi S."/>
            <person name="Serrano A."/>
            <person name="Linde D."/>
            <person name="Babiker R."/>
            <person name="Drula E."/>
            <person name="Ayuso-Fernandez I."/>
            <person name="Pacheco R."/>
            <person name="Padilla G."/>
            <person name="Ferreira P."/>
            <person name="Barriuso J."/>
            <person name="Kellner H."/>
            <person name="Castanera R."/>
            <person name="Alfaro M."/>
            <person name="Ramirez L."/>
            <person name="Pisabarro A.G."/>
            <person name="Kuo A."/>
            <person name="Tritt A."/>
            <person name="Lipzen A."/>
            <person name="He G."/>
            <person name="Yan M."/>
            <person name="Ng V."/>
            <person name="Cullen D."/>
            <person name="Martin F."/>
            <person name="Rosso M.-N."/>
            <person name="Henrissat B."/>
            <person name="Hibbett D."/>
            <person name="Martinez A.T."/>
            <person name="Grigoriev I.V."/>
        </authorList>
    </citation>
    <scope>NUCLEOTIDE SEQUENCE</scope>
    <source>
        <strain evidence="3">CBS 506.95</strain>
    </source>
</reference>
<proteinExistence type="predicted"/>
<dbReference type="PANTHER" id="PTHR13268">
    <property type="entry name" value="BREAST CARCINOMA AMPLIFIED SEQUENCE 3"/>
    <property type="match status" value="1"/>
</dbReference>
<gene>
    <name evidence="3" type="ORF">CPB83DRAFT_895045</name>
</gene>
<feature type="compositionally biased region" description="Acidic residues" evidence="1">
    <location>
        <begin position="115"/>
        <end position="124"/>
    </location>
</feature>
<name>A0A9P6EEM3_9AGAR</name>
<feature type="compositionally biased region" description="Low complexity" evidence="1">
    <location>
        <begin position="712"/>
        <end position="737"/>
    </location>
</feature>
<dbReference type="GO" id="GO:0042594">
    <property type="term" value="P:response to starvation"/>
    <property type="evidence" value="ECO:0007669"/>
    <property type="project" value="TreeGrafter"/>
</dbReference>
<feature type="region of interest" description="Disordered" evidence="1">
    <location>
        <begin position="1"/>
        <end position="245"/>
    </location>
</feature>
<dbReference type="GO" id="GO:0006914">
    <property type="term" value="P:autophagy"/>
    <property type="evidence" value="ECO:0007669"/>
    <property type="project" value="InterPro"/>
</dbReference>
<dbReference type="EMBL" id="MU157859">
    <property type="protein sequence ID" value="KAF9527640.1"/>
    <property type="molecule type" value="Genomic_DNA"/>
</dbReference>
<feature type="region of interest" description="Disordered" evidence="1">
    <location>
        <begin position="1170"/>
        <end position="1201"/>
    </location>
</feature>
<feature type="compositionally biased region" description="Low complexity" evidence="1">
    <location>
        <begin position="847"/>
        <end position="857"/>
    </location>
</feature>
<feature type="region of interest" description="Disordered" evidence="1">
    <location>
        <begin position="338"/>
        <end position="373"/>
    </location>
</feature>
<protein>
    <recommendedName>
        <fullName evidence="2">BCAS3 WD40 domain-containing protein</fullName>
    </recommendedName>
</protein>
<dbReference type="InterPro" id="IPR048382">
    <property type="entry name" value="BCAS3_WD40"/>
</dbReference>
<feature type="region of interest" description="Disordered" evidence="1">
    <location>
        <begin position="406"/>
        <end position="425"/>
    </location>
</feature>
<evidence type="ECO:0000313" key="3">
    <source>
        <dbReference type="EMBL" id="KAF9527640.1"/>
    </source>
</evidence>
<dbReference type="SUPFAM" id="SSF82171">
    <property type="entry name" value="DPP6 N-terminal domain-like"/>
    <property type="match status" value="1"/>
</dbReference>
<feature type="compositionally biased region" description="Basic and acidic residues" evidence="1">
    <location>
        <begin position="1"/>
        <end position="11"/>
    </location>
</feature>
<feature type="region of interest" description="Disordered" evidence="1">
    <location>
        <begin position="788"/>
        <end position="857"/>
    </location>
</feature>
<organism evidence="3 4">
    <name type="scientific">Crepidotus variabilis</name>
    <dbReference type="NCBI Taxonomy" id="179855"/>
    <lineage>
        <taxon>Eukaryota</taxon>
        <taxon>Fungi</taxon>
        <taxon>Dikarya</taxon>
        <taxon>Basidiomycota</taxon>
        <taxon>Agaricomycotina</taxon>
        <taxon>Agaricomycetes</taxon>
        <taxon>Agaricomycetidae</taxon>
        <taxon>Agaricales</taxon>
        <taxon>Agaricineae</taxon>
        <taxon>Crepidotaceae</taxon>
        <taxon>Crepidotus</taxon>
    </lineage>
</organism>
<feature type="region of interest" description="Disordered" evidence="1">
    <location>
        <begin position="1504"/>
        <end position="1525"/>
    </location>
</feature>
<feature type="domain" description="BCAS3 WD40" evidence="2">
    <location>
        <begin position="976"/>
        <end position="1051"/>
    </location>
</feature>
<feature type="compositionally biased region" description="Polar residues" evidence="1">
    <location>
        <begin position="179"/>
        <end position="216"/>
    </location>
</feature>
<evidence type="ECO:0000259" key="2">
    <source>
        <dbReference type="Pfam" id="PF21034"/>
    </source>
</evidence>
<feature type="compositionally biased region" description="Pro residues" evidence="1">
    <location>
        <begin position="1098"/>
        <end position="1109"/>
    </location>
</feature>
<feature type="compositionally biased region" description="Polar residues" evidence="1">
    <location>
        <begin position="94"/>
        <end position="110"/>
    </location>
</feature>
<feature type="region of interest" description="Disordered" evidence="1">
    <location>
        <begin position="1095"/>
        <end position="1122"/>
    </location>
</feature>
<feature type="region of interest" description="Disordered" evidence="1">
    <location>
        <begin position="709"/>
        <end position="737"/>
    </location>
</feature>
<dbReference type="PANTHER" id="PTHR13268:SF0">
    <property type="entry name" value="BCAS3 MICROTUBULE ASSOCIATED CELL MIGRATION FACTOR"/>
    <property type="match status" value="1"/>
</dbReference>